<sequence length="80" mass="8913">YTLGTGRGLILVSKSRCAIENISLLGTQPHNPKPRRSQQSSIWTHVTLLRLGILKLQRYSVTIGPTITTDLSEDLKKVSR</sequence>
<evidence type="ECO:0000313" key="1">
    <source>
        <dbReference type="EMBL" id="VUZ47058.1"/>
    </source>
</evidence>
<name>A0A564YK03_HYMDI</name>
<organism evidence="1 2">
    <name type="scientific">Hymenolepis diminuta</name>
    <name type="common">Rat tapeworm</name>
    <dbReference type="NCBI Taxonomy" id="6216"/>
    <lineage>
        <taxon>Eukaryota</taxon>
        <taxon>Metazoa</taxon>
        <taxon>Spiralia</taxon>
        <taxon>Lophotrochozoa</taxon>
        <taxon>Platyhelminthes</taxon>
        <taxon>Cestoda</taxon>
        <taxon>Eucestoda</taxon>
        <taxon>Cyclophyllidea</taxon>
        <taxon>Hymenolepididae</taxon>
        <taxon>Hymenolepis</taxon>
    </lineage>
</organism>
<feature type="non-terminal residue" evidence="1">
    <location>
        <position position="1"/>
    </location>
</feature>
<dbReference type="AlphaFoldDB" id="A0A564YK03"/>
<reference evidence="1 2" key="1">
    <citation type="submission" date="2019-07" db="EMBL/GenBank/DDBJ databases">
        <authorList>
            <person name="Jastrzebski P J."/>
            <person name="Paukszto L."/>
            <person name="Jastrzebski P J."/>
        </authorList>
    </citation>
    <scope>NUCLEOTIDE SEQUENCE [LARGE SCALE GENOMIC DNA]</scope>
    <source>
        <strain evidence="1 2">WMS-il1</strain>
    </source>
</reference>
<accession>A0A564YK03</accession>
<evidence type="ECO:0000313" key="2">
    <source>
        <dbReference type="Proteomes" id="UP000321570"/>
    </source>
</evidence>
<protein>
    <submittedName>
        <fullName evidence="1">Uncharacterized protein</fullName>
    </submittedName>
</protein>
<gene>
    <name evidence="1" type="ORF">WMSIL1_LOCUS6535</name>
</gene>
<dbReference type="EMBL" id="CABIJS010000222">
    <property type="protein sequence ID" value="VUZ47058.1"/>
    <property type="molecule type" value="Genomic_DNA"/>
</dbReference>
<proteinExistence type="predicted"/>
<dbReference type="Proteomes" id="UP000321570">
    <property type="component" value="Unassembled WGS sequence"/>
</dbReference>
<keyword evidence="2" id="KW-1185">Reference proteome</keyword>